<evidence type="ECO:0000313" key="1">
    <source>
        <dbReference type="EMBL" id="MBC8610507.1"/>
    </source>
</evidence>
<dbReference type="OrthoDB" id="1650869at2"/>
<dbReference type="Pfam" id="PF20092">
    <property type="entry name" value="DUF6483"/>
    <property type="match status" value="1"/>
</dbReference>
<dbReference type="EMBL" id="JACRTL010000002">
    <property type="protein sequence ID" value="MBC8610507.1"/>
    <property type="molecule type" value="Genomic_DNA"/>
</dbReference>
<gene>
    <name evidence="1" type="ORF">H8702_05150</name>
</gene>
<evidence type="ECO:0000313" key="2">
    <source>
        <dbReference type="Proteomes" id="UP000632659"/>
    </source>
</evidence>
<comment type="caution">
    <text evidence="1">The sequence shown here is derived from an EMBL/GenBank/DDBJ whole genome shotgun (WGS) entry which is preliminary data.</text>
</comment>
<proteinExistence type="predicted"/>
<protein>
    <submittedName>
        <fullName evidence="1">Uncharacterized protein</fullName>
    </submittedName>
</protein>
<keyword evidence="2" id="KW-1185">Reference proteome</keyword>
<dbReference type="Proteomes" id="UP000632659">
    <property type="component" value="Unassembled WGS sequence"/>
</dbReference>
<dbReference type="InterPro" id="IPR045507">
    <property type="entry name" value="DUF6483"/>
</dbReference>
<accession>A0A8J6PAU0</accession>
<dbReference type="RefSeq" id="WP_093989488.1">
    <property type="nucleotide sequence ID" value="NZ_FYDD01000004.1"/>
</dbReference>
<sequence length="122" mass="14666">MICDYEKDWFMRQISDMVRVVALTVFQKDRPEYKIEEETTTTSSDDLYRHTLKLLESREYQRALDYLSQNLSSERLSDLLVALDFYDKVNRLTEEELARYGLSREELLYSLQTIITLYELPF</sequence>
<organism evidence="1 2">
    <name type="scientific">Massiliimalia timonensis</name>
    <dbReference type="NCBI Taxonomy" id="1987501"/>
    <lineage>
        <taxon>Bacteria</taxon>
        <taxon>Bacillati</taxon>
        <taxon>Bacillota</taxon>
        <taxon>Clostridia</taxon>
        <taxon>Eubacteriales</taxon>
        <taxon>Oscillospiraceae</taxon>
        <taxon>Massiliimalia</taxon>
    </lineage>
</organism>
<reference evidence="1" key="1">
    <citation type="submission" date="2020-08" db="EMBL/GenBank/DDBJ databases">
        <title>Genome public.</title>
        <authorList>
            <person name="Liu C."/>
            <person name="Sun Q."/>
        </authorList>
    </citation>
    <scope>NUCLEOTIDE SEQUENCE</scope>
    <source>
        <strain evidence="1">NSJ-15</strain>
    </source>
</reference>
<name>A0A8J6PAU0_9FIRM</name>
<dbReference type="AlphaFoldDB" id="A0A8J6PAU0"/>